<name>A0A3S5CBH8_9PLAT</name>
<evidence type="ECO:0000313" key="3">
    <source>
        <dbReference type="Proteomes" id="UP000784294"/>
    </source>
</evidence>
<evidence type="ECO:0000256" key="1">
    <source>
        <dbReference type="SAM" id="MobiDB-lite"/>
    </source>
</evidence>
<gene>
    <name evidence="2" type="ORF">PXEA_LOCUS997</name>
</gene>
<accession>A0A3S5CBH8</accession>
<feature type="region of interest" description="Disordered" evidence="1">
    <location>
        <begin position="18"/>
        <end position="41"/>
    </location>
</feature>
<evidence type="ECO:0000313" key="2">
    <source>
        <dbReference type="EMBL" id="VEL07557.1"/>
    </source>
</evidence>
<organism evidence="2 3">
    <name type="scientific">Protopolystoma xenopodis</name>
    <dbReference type="NCBI Taxonomy" id="117903"/>
    <lineage>
        <taxon>Eukaryota</taxon>
        <taxon>Metazoa</taxon>
        <taxon>Spiralia</taxon>
        <taxon>Lophotrochozoa</taxon>
        <taxon>Platyhelminthes</taxon>
        <taxon>Monogenea</taxon>
        <taxon>Polyopisthocotylea</taxon>
        <taxon>Polystomatidea</taxon>
        <taxon>Polystomatidae</taxon>
        <taxon>Protopolystoma</taxon>
    </lineage>
</organism>
<dbReference type="Proteomes" id="UP000784294">
    <property type="component" value="Unassembled WGS sequence"/>
</dbReference>
<proteinExistence type="predicted"/>
<sequence length="594" mass="65298">MKRALEAIQNAHSLQHKPVNRMTGHSCTETESREQSPQSGNAEYTEDLGICLDEPSWNLGAYLFGLARSGFALTELCSAISAGLVTASGLVWQANDLKDKNNENRFLWSNSSRLRSVWLTACRPLRNTACSLAVVGQLIATGLVNISPRHLCTLPSDKARLVVATPPGMQKCNSNPEPYNEPRLLTRFRSNLWSSCGLEEQTDKTVLNSVQLPTDASSSSLHPHHLELSENSRKLCCNTRLSISWQETMLDGNQHLESADTSRSQPSAGAPFPVLLVPCDISLPLHRVLMQVVSRLDQLSCHLMPRPPWSDIFARHLAVSLLNEYSRLVDRLKYDTSLSQHGKSAHSTDLFSSCSDSESGTLMPLPTTILLQLIFDVRFILRLFIRPLHSDIANSKLVDKPVDSLSKTFIQQSEESMQENGCNQASPSSSYVLTSDTELLEDLGLDWDLLSQTQQQLGQAILPHLEALLDPIDLACATRPLANCLERCITLVGRGPYASLVGRPVNLTTASTIGNTSLAESGLREYSDETETIHQFISEPKNSSSHGVCTEGASLNSQSSDMARPARFALLPISFAAYSSRADFDKSILQIRTA</sequence>
<keyword evidence="3" id="KW-1185">Reference proteome</keyword>
<dbReference type="AlphaFoldDB" id="A0A3S5CBH8"/>
<dbReference type="EMBL" id="CAAALY010001986">
    <property type="protein sequence ID" value="VEL07557.1"/>
    <property type="molecule type" value="Genomic_DNA"/>
</dbReference>
<comment type="caution">
    <text evidence="2">The sequence shown here is derived from an EMBL/GenBank/DDBJ whole genome shotgun (WGS) entry which is preliminary data.</text>
</comment>
<dbReference type="OrthoDB" id="46189at2759"/>
<protein>
    <submittedName>
        <fullName evidence="2">Uncharacterized protein</fullName>
    </submittedName>
</protein>
<reference evidence="2" key="1">
    <citation type="submission" date="2018-11" db="EMBL/GenBank/DDBJ databases">
        <authorList>
            <consortium name="Pathogen Informatics"/>
        </authorList>
    </citation>
    <scope>NUCLEOTIDE SEQUENCE</scope>
</reference>